<evidence type="ECO:0000256" key="23">
    <source>
        <dbReference type="ARBA" id="ARBA00093230"/>
    </source>
</evidence>
<evidence type="ECO:0000256" key="22">
    <source>
        <dbReference type="ARBA" id="ARBA00083131"/>
    </source>
</evidence>
<dbReference type="FunFam" id="3.30.720.50:FF:000007">
    <property type="entry name" value="CCCH-type zinc finger antiviral protein"/>
    <property type="match status" value="1"/>
</dbReference>
<feature type="region of interest" description="Disordered" evidence="26">
    <location>
        <begin position="468"/>
        <end position="503"/>
    </location>
</feature>
<dbReference type="GO" id="GO:0010494">
    <property type="term" value="C:cytoplasmic stress granule"/>
    <property type="evidence" value="ECO:0007669"/>
    <property type="project" value="UniProtKB-SubCell"/>
</dbReference>
<organism evidence="30 31">
    <name type="scientific">Panthera leo</name>
    <name type="common">Lion</name>
    <dbReference type="NCBI Taxonomy" id="9689"/>
    <lineage>
        <taxon>Eukaryota</taxon>
        <taxon>Metazoa</taxon>
        <taxon>Chordata</taxon>
        <taxon>Craniata</taxon>
        <taxon>Vertebrata</taxon>
        <taxon>Euteleostomi</taxon>
        <taxon>Mammalia</taxon>
        <taxon>Eutheria</taxon>
        <taxon>Laurasiatheria</taxon>
        <taxon>Carnivora</taxon>
        <taxon>Feliformia</taxon>
        <taxon>Felidae</taxon>
        <taxon>Pantherinae</taxon>
        <taxon>Panthera</taxon>
    </lineage>
</organism>
<dbReference type="GO" id="GO:0070213">
    <property type="term" value="P:protein auto-ADP-ribosylation"/>
    <property type="evidence" value="ECO:0007669"/>
    <property type="project" value="Ensembl"/>
</dbReference>
<evidence type="ECO:0000256" key="4">
    <source>
        <dbReference type="ARBA" id="ARBA00022490"/>
    </source>
</evidence>
<evidence type="ECO:0000256" key="12">
    <source>
        <dbReference type="ARBA" id="ARBA00022771"/>
    </source>
</evidence>
<dbReference type="GO" id="GO:0005802">
    <property type="term" value="C:trans-Golgi network"/>
    <property type="evidence" value="ECO:0007669"/>
    <property type="project" value="Ensembl"/>
</dbReference>
<dbReference type="GeneTree" id="ENSGT00940000154649"/>
<feature type="region of interest" description="Disordered" evidence="26">
    <location>
        <begin position="77"/>
        <end position="121"/>
    </location>
</feature>
<dbReference type="InterPro" id="IPR036388">
    <property type="entry name" value="WH-like_DNA-bd_sf"/>
</dbReference>
<dbReference type="GO" id="GO:1990404">
    <property type="term" value="F:NAD+-protein mono-ADP-ribosyltransferase activity"/>
    <property type="evidence" value="ECO:0007669"/>
    <property type="project" value="Ensembl"/>
</dbReference>
<evidence type="ECO:0000313" key="30">
    <source>
        <dbReference type="Ensembl" id="ENSPLOP00000008423.1"/>
    </source>
</evidence>
<evidence type="ECO:0000256" key="21">
    <source>
        <dbReference type="ARBA" id="ARBA00082583"/>
    </source>
</evidence>
<feature type="zinc finger region" description="C3H1-type" evidence="25">
    <location>
        <begin position="505"/>
        <end position="532"/>
    </location>
</feature>
<dbReference type="Pfam" id="PF02825">
    <property type="entry name" value="WWE"/>
    <property type="match status" value="1"/>
</dbReference>
<feature type="domain" description="WWE" evidence="28">
    <location>
        <begin position="599"/>
        <end position="693"/>
    </location>
</feature>
<reference evidence="30" key="2">
    <citation type="submission" date="2025-08" db="UniProtKB">
        <authorList>
            <consortium name="Ensembl"/>
        </authorList>
    </citation>
    <scope>IDENTIFICATION</scope>
</reference>
<evidence type="ECO:0000256" key="1">
    <source>
        <dbReference type="ARBA" id="ARBA00004123"/>
    </source>
</evidence>
<dbReference type="PANTHER" id="PTHR45740">
    <property type="entry name" value="POLY [ADP-RIBOSE] POLYMERASE"/>
    <property type="match status" value="1"/>
</dbReference>
<feature type="compositionally biased region" description="Basic and acidic residues" evidence="26">
    <location>
        <begin position="80"/>
        <end position="89"/>
    </location>
</feature>
<protein>
    <recommendedName>
        <fullName evidence="19">Protein mono-ADP-ribosyltransferase PARP12</fullName>
    </recommendedName>
    <alternativeName>
        <fullName evidence="22">ADP-ribosyltransferase diphtheria toxin-like 12</fullName>
    </alternativeName>
    <alternativeName>
        <fullName evidence="21">Poly [ADP-ribose] polymerase 12</fullName>
    </alternativeName>
    <alternativeName>
        <fullName evidence="20">Zinc finger CCCH domain-containing protein 1</fullName>
    </alternativeName>
</protein>
<accession>A0A8C8WTT0</accession>
<proteinExistence type="inferred from homology"/>
<gene>
    <name evidence="30" type="primary">PARP12</name>
</gene>
<feature type="region of interest" description="Disordered" evidence="26">
    <location>
        <begin position="202"/>
        <end position="230"/>
    </location>
</feature>
<dbReference type="PROSITE" id="PS51059">
    <property type="entry name" value="PARP_CATALYTIC"/>
    <property type="match status" value="1"/>
</dbReference>
<feature type="compositionally biased region" description="Low complexity" evidence="26">
    <location>
        <begin position="14"/>
        <end position="36"/>
    </location>
</feature>
<dbReference type="FunFam" id="3.90.228.10:FF:000003">
    <property type="entry name" value="TCDD-inducible poly [ADP-ribose] polymerase"/>
    <property type="match status" value="1"/>
</dbReference>
<keyword evidence="16" id="KW-0539">Nucleus</keyword>
<dbReference type="InterPro" id="IPR057602">
    <property type="entry name" value="Zfn-CCCH_PARP12"/>
</dbReference>
<evidence type="ECO:0000259" key="29">
    <source>
        <dbReference type="PROSITE" id="PS51059"/>
    </source>
</evidence>
<feature type="region of interest" description="Disordered" evidence="26">
    <location>
        <begin position="139"/>
        <end position="180"/>
    </location>
</feature>
<evidence type="ECO:0000256" key="2">
    <source>
        <dbReference type="ARBA" id="ARBA00004210"/>
    </source>
</evidence>
<dbReference type="OMA" id="WKDLDNM"/>
<dbReference type="Ensembl" id="ENSPLOT00000009328.1">
    <property type="protein sequence ID" value="ENSPLOP00000008423.1"/>
    <property type="gene ID" value="ENSPLOG00000006216.1"/>
</dbReference>
<dbReference type="Pfam" id="PF25261">
    <property type="entry name" value="zf-CCCH_PARP12"/>
    <property type="match status" value="2"/>
</dbReference>
<keyword evidence="5" id="KW-0597">Phosphoprotein</keyword>
<evidence type="ECO:0000256" key="16">
    <source>
        <dbReference type="ARBA" id="ARBA00023242"/>
    </source>
</evidence>
<dbReference type="CDD" id="cd01439">
    <property type="entry name" value="TCCD_inducible_PARP_like"/>
    <property type="match status" value="1"/>
</dbReference>
<dbReference type="Gene3D" id="1.10.10.10">
    <property type="entry name" value="Winged helix-like DNA-binding domain superfamily/Winged helix DNA-binding domain"/>
    <property type="match status" value="1"/>
</dbReference>
<dbReference type="Pfam" id="PF00644">
    <property type="entry name" value="PARP"/>
    <property type="match status" value="1"/>
</dbReference>
<evidence type="ECO:0000256" key="13">
    <source>
        <dbReference type="ARBA" id="ARBA00022833"/>
    </source>
</evidence>
<evidence type="ECO:0000256" key="7">
    <source>
        <dbReference type="ARBA" id="ARBA00022679"/>
    </source>
</evidence>
<dbReference type="AlphaFoldDB" id="A0A8C8WTT0"/>
<feature type="domain" description="C3H1-type" evidence="27">
    <location>
        <begin position="505"/>
        <end position="532"/>
    </location>
</feature>
<comment type="similarity">
    <text evidence="18">Belongs to the ARTD/PARP family.</text>
</comment>
<evidence type="ECO:0000256" key="15">
    <source>
        <dbReference type="ARBA" id="ARBA00023034"/>
    </source>
</evidence>
<dbReference type="SUPFAM" id="SSF117839">
    <property type="entry name" value="WWE domain"/>
    <property type="match status" value="1"/>
</dbReference>
<reference evidence="30" key="1">
    <citation type="journal article" date="2019" name="bioRxiv">
        <title>Long live the king: chromosome-level assembly of the lion (Panthera leo) using linked-read, Hi-C, and long read data.</title>
        <authorList>
            <person name="Armstrong E.E."/>
            <person name="Taylor R.W."/>
            <person name="Miller D.E."/>
            <person name="Kaelin C."/>
            <person name="Barsh G."/>
            <person name="Hadly E.A."/>
            <person name="Petrov D."/>
        </authorList>
    </citation>
    <scope>NUCLEOTIDE SEQUENCE [LARGE SCALE GENOMIC DNA]</scope>
</reference>
<feature type="domain" description="PARP catalytic" evidence="29">
    <location>
        <begin position="719"/>
        <end position="933"/>
    </location>
</feature>
<dbReference type="InterPro" id="IPR037197">
    <property type="entry name" value="WWE_dom_sf"/>
</dbReference>
<dbReference type="SUPFAM" id="SSF56399">
    <property type="entry name" value="ADP-ribosylation"/>
    <property type="match status" value="1"/>
</dbReference>
<dbReference type="Pfam" id="PF23466">
    <property type="entry name" value="WWE_4"/>
    <property type="match status" value="1"/>
</dbReference>
<dbReference type="InterPro" id="IPR056226">
    <property type="entry name" value="WH_PARP12"/>
</dbReference>
<evidence type="ECO:0000256" key="6">
    <source>
        <dbReference type="ARBA" id="ARBA00022676"/>
    </source>
</evidence>
<evidence type="ECO:0000256" key="9">
    <source>
        <dbReference type="ARBA" id="ARBA00022723"/>
    </source>
</evidence>
<name>A0A8C8WTT0_PANLE</name>
<evidence type="ECO:0000313" key="31">
    <source>
        <dbReference type="Proteomes" id="UP000694399"/>
    </source>
</evidence>
<keyword evidence="8" id="KW-0548">Nucleotidyltransferase</keyword>
<dbReference type="InterPro" id="IPR012317">
    <property type="entry name" value="Poly(ADP-ribose)pol_cat_dom"/>
</dbReference>
<feature type="compositionally biased region" description="Low complexity" evidence="26">
    <location>
        <begin position="139"/>
        <end position="152"/>
    </location>
</feature>
<keyword evidence="6" id="KW-0328">Glycosyltransferase</keyword>
<dbReference type="Gene3D" id="3.90.228.10">
    <property type="match status" value="1"/>
</dbReference>
<dbReference type="InterPro" id="IPR004170">
    <property type="entry name" value="WWE_dom"/>
</dbReference>
<dbReference type="InterPro" id="IPR000571">
    <property type="entry name" value="Znf_CCCH"/>
</dbReference>
<reference evidence="30" key="3">
    <citation type="submission" date="2025-09" db="UniProtKB">
        <authorList>
            <consortium name="Ensembl"/>
        </authorList>
    </citation>
    <scope>IDENTIFICATION</scope>
</reference>
<dbReference type="PROSITE" id="PS50103">
    <property type="entry name" value="ZF_C3H1"/>
    <property type="match status" value="2"/>
</dbReference>
<evidence type="ECO:0000256" key="14">
    <source>
        <dbReference type="ARBA" id="ARBA00023027"/>
    </source>
</evidence>
<comment type="catalytic activity">
    <reaction evidence="23">
        <text>L-cysteinyl-[protein] + NAD(+) = S-(ADP-D-ribosyl)-L-cysteinyl-[protein] + nicotinamide + H(+)</text>
        <dbReference type="Rhea" id="RHEA:56612"/>
        <dbReference type="Rhea" id="RHEA-COMP:10131"/>
        <dbReference type="Rhea" id="RHEA-COMP:14624"/>
        <dbReference type="ChEBI" id="CHEBI:15378"/>
        <dbReference type="ChEBI" id="CHEBI:17154"/>
        <dbReference type="ChEBI" id="CHEBI:29950"/>
        <dbReference type="ChEBI" id="CHEBI:57540"/>
        <dbReference type="ChEBI" id="CHEBI:140607"/>
    </reaction>
    <physiologicalReaction direction="left-to-right" evidence="23">
        <dbReference type="Rhea" id="RHEA:56613"/>
    </physiologicalReaction>
</comment>
<feature type="domain" description="C3H1-type" evidence="27">
    <location>
        <begin position="414"/>
        <end position="436"/>
    </location>
</feature>
<sequence>MALLSHGTDASELRTAGAPPRTARIAPAPRESSARAARRVGVIAVTWCRLRPGAVGSSRAEGLGRQVGGVPVCSANARAESSRGRRPRDFQMLGASGSGCARPGRLRPRPPGEGASRAARRCPEGRGCFSLERRRAAFRGPPAADGAGERAAGPGGRAQLGALRPEGGEPPQLRAGGRGEAAQVPFFRAPGSFRFRFRFQLASEPRGSRPPSPRRPPPASRQQLSDGQRAPAAAMAQAGVLGEVTQVLCAAGGALELEELRRRLREGVGNDALERLLRDRGRFAVAARAGGAAASAQRVVVAVSALRLCRAYQSPKPGCVGLCAQLHLCKFLVYGACKFMRAGKNCRNSHSLTTDHNLSVLRTHGVDHLSYSELCQLLFQNDPWLLPEICLHYNKGDGPYGSCSFQKQCIKLHICQYFLQGECKFGTGCKRSHDISNSENLEKLEKLGMNSNLVNRLPSIYRNAHDIKNRSSTSSRGHPPPPGPQATSERRDSSGCVSPNSANQEENDQICLYHIRKSCSFQDKCNKVHFHLPYRWQFLDRGKWKDLDKMELIEEAYSNPRKDRILCAESASNFHFDCLDFDSMMFGAAPARRLSTASSVTKPPHFILTTDWVWYWTDEFGSWQEYGRQGMEHPVTTVCSSDLEKAYLAYCAPGSDAQAAILKFQAGKHKYELDFKAFVQKNLVYGTVRRVCRRPKYVSPQEVKVKQTCSVKFQGPKSIPDHWDPSALPDPGFKKIALSSASDEYQKVWNLFNRTLPFYFVQKIERVQNLALWEVYQWQKGQMQKRNGGKVVDERQLFHGTSASFVDAICQQNFDWRVCGLHGTSYGKGSYFARDAAYSHHYSKSDTKSHTMFLARVLVGEFVRGSASFVRPPAKEGHGNVFYDSCVNSMSDPSIFVIFEKHQIYPEYIIQYASSTKPVAGVSTLFSLASFFGGRQ</sequence>
<feature type="domain" description="WWE" evidence="28">
    <location>
        <begin position="520"/>
        <end position="596"/>
    </location>
</feature>
<evidence type="ECO:0000256" key="26">
    <source>
        <dbReference type="SAM" id="MobiDB-lite"/>
    </source>
</evidence>
<evidence type="ECO:0000256" key="17">
    <source>
        <dbReference type="ARBA" id="ARBA00024164"/>
    </source>
</evidence>
<evidence type="ECO:0000256" key="20">
    <source>
        <dbReference type="ARBA" id="ARBA00081640"/>
    </source>
</evidence>
<dbReference type="Gene3D" id="3.30.720.50">
    <property type="match status" value="1"/>
</dbReference>
<comment type="subcellular location">
    <subcellularLocation>
        <location evidence="2">Cytoplasm</location>
        <location evidence="2">Stress granule</location>
    </subcellularLocation>
    <subcellularLocation>
        <location evidence="3">Golgi apparatus</location>
        <location evidence="3">trans-Golgi network</location>
    </subcellularLocation>
    <subcellularLocation>
        <location evidence="1">Nucleus</location>
    </subcellularLocation>
</comment>
<dbReference type="GO" id="GO:0003950">
    <property type="term" value="F:NAD+ poly-ADP-ribosyltransferase activity"/>
    <property type="evidence" value="ECO:0007669"/>
    <property type="project" value="InterPro"/>
</dbReference>
<keyword evidence="7" id="KW-0808">Transferase</keyword>
<evidence type="ECO:0000256" key="24">
    <source>
        <dbReference type="ARBA" id="ARBA00093521"/>
    </source>
</evidence>
<evidence type="ECO:0000256" key="8">
    <source>
        <dbReference type="ARBA" id="ARBA00022695"/>
    </source>
</evidence>
<comment type="subunit">
    <text evidence="24">Interacts with PARP11; this interaction plays a key role in zika virus suppression. Interacts with ISG15.</text>
</comment>
<keyword evidence="11" id="KW-0013">ADP-ribosylation</keyword>
<keyword evidence="10" id="KW-0677">Repeat</keyword>
<dbReference type="GO" id="GO:0016779">
    <property type="term" value="F:nucleotidyltransferase activity"/>
    <property type="evidence" value="ECO:0007669"/>
    <property type="project" value="UniProtKB-KW"/>
</dbReference>
<keyword evidence="31" id="KW-1185">Reference proteome</keyword>
<dbReference type="GO" id="GO:0005634">
    <property type="term" value="C:nucleus"/>
    <property type="evidence" value="ECO:0007669"/>
    <property type="project" value="UniProtKB-SubCell"/>
</dbReference>
<evidence type="ECO:0000256" key="11">
    <source>
        <dbReference type="ARBA" id="ARBA00022765"/>
    </source>
</evidence>
<keyword evidence="4" id="KW-0963">Cytoplasm</keyword>
<dbReference type="Proteomes" id="UP000694399">
    <property type="component" value="Chromosome A3"/>
</dbReference>
<evidence type="ECO:0000256" key="18">
    <source>
        <dbReference type="ARBA" id="ARBA00024347"/>
    </source>
</evidence>
<feature type="compositionally biased region" description="Pro residues" evidence="26">
    <location>
        <begin position="208"/>
        <end position="219"/>
    </location>
</feature>
<comment type="catalytic activity">
    <reaction evidence="17">
        <text>L-aspartyl-[protein] + NAD(+) = 4-O-(ADP-D-ribosyl)-L-aspartyl-[protein] + nicotinamide</text>
        <dbReference type="Rhea" id="RHEA:54424"/>
        <dbReference type="Rhea" id="RHEA-COMP:9867"/>
        <dbReference type="Rhea" id="RHEA-COMP:13832"/>
        <dbReference type="ChEBI" id="CHEBI:17154"/>
        <dbReference type="ChEBI" id="CHEBI:29961"/>
        <dbReference type="ChEBI" id="CHEBI:57540"/>
        <dbReference type="ChEBI" id="CHEBI:138102"/>
    </reaction>
    <physiologicalReaction direction="left-to-right" evidence="17">
        <dbReference type="Rhea" id="RHEA:54425"/>
    </physiologicalReaction>
</comment>
<dbReference type="InterPro" id="IPR051712">
    <property type="entry name" value="ARTD-AVP"/>
</dbReference>
<evidence type="ECO:0000256" key="19">
    <source>
        <dbReference type="ARBA" id="ARBA00070502"/>
    </source>
</evidence>
<keyword evidence="15" id="KW-0333">Golgi apparatus</keyword>
<evidence type="ECO:0000256" key="3">
    <source>
        <dbReference type="ARBA" id="ARBA00004601"/>
    </source>
</evidence>
<keyword evidence="14" id="KW-0520">NAD</keyword>
<dbReference type="Gene3D" id="1.20.120.1350">
    <property type="entry name" value="Pneumovirus matrix protein 2 (M2), zinc-binding domain"/>
    <property type="match status" value="1"/>
</dbReference>
<evidence type="ECO:0000256" key="10">
    <source>
        <dbReference type="ARBA" id="ARBA00022737"/>
    </source>
</evidence>
<keyword evidence="12 25" id="KW-0863">Zinc-finger</keyword>
<evidence type="ECO:0000259" key="27">
    <source>
        <dbReference type="PROSITE" id="PS50103"/>
    </source>
</evidence>
<dbReference type="GO" id="GO:0044331">
    <property type="term" value="P:cell-cell adhesion mediated by cadherin"/>
    <property type="evidence" value="ECO:0007669"/>
    <property type="project" value="Ensembl"/>
</dbReference>
<dbReference type="GO" id="GO:0070633">
    <property type="term" value="P:transepithelial transport"/>
    <property type="evidence" value="ECO:0007669"/>
    <property type="project" value="Ensembl"/>
</dbReference>
<dbReference type="GO" id="GO:0008270">
    <property type="term" value="F:zinc ion binding"/>
    <property type="evidence" value="ECO:0007669"/>
    <property type="project" value="UniProtKB-KW"/>
</dbReference>
<evidence type="ECO:0000256" key="5">
    <source>
        <dbReference type="ARBA" id="ARBA00022553"/>
    </source>
</evidence>
<evidence type="ECO:0000259" key="28">
    <source>
        <dbReference type="PROSITE" id="PS50918"/>
    </source>
</evidence>
<dbReference type="SMART" id="SM00356">
    <property type="entry name" value="ZnF_C3H1"/>
    <property type="match status" value="3"/>
</dbReference>
<keyword evidence="13 25" id="KW-0862">Zinc</keyword>
<dbReference type="Pfam" id="PF24356">
    <property type="entry name" value="WHD_PARP12"/>
    <property type="match status" value="1"/>
</dbReference>
<dbReference type="PANTHER" id="PTHR45740:SF6">
    <property type="entry name" value="PROTEIN MONO-ADP-RIBOSYLTRANSFERASE PARP12"/>
    <property type="match status" value="1"/>
</dbReference>
<feature type="region of interest" description="Disordered" evidence="26">
    <location>
        <begin position="1"/>
        <end position="36"/>
    </location>
</feature>
<feature type="zinc finger region" description="C3H1-type" evidence="25">
    <location>
        <begin position="414"/>
        <end position="436"/>
    </location>
</feature>
<dbReference type="PROSITE" id="PS50918">
    <property type="entry name" value="WWE"/>
    <property type="match status" value="2"/>
</dbReference>
<keyword evidence="9 25" id="KW-0479">Metal-binding</keyword>
<evidence type="ECO:0000256" key="25">
    <source>
        <dbReference type="PROSITE-ProRule" id="PRU00723"/>
    </source>
</evidence>